<comment type="similarity">
    <text evidence="2">Belongs to the ATPase delta chain family.</text>
</comment>
<keyword evidence="8" id="KW-0066">ATP synthesis</keyword>
<evidence type="ECO:0000256" key="9">
    <source>
        <dbReference type="SAM" id="MobiDB-lite"/>
    </source>
</evidence>
<dbReference type="Pfam" id="PF00213">
    <property type="entry name" value="OSCP"/>
    <property type="match status" value="1"/>
</dbReference>
<dbReference type="InterPro" id="IPR000711">
    <property type="entry name" value="ATPase_OSCP/dsu"/>
</dbReference>
<reference evidence="10" key="1">
    <citation type="submission" date="2023-05" db="EMBL/GenBank/DDBJ databases">
        <authorList>
            <person name="Huff M."/>
        </authorList>
    </citation>
    <scope>NUCLEOTIDE SEQUENCE</scope>
</reference>
<dbReference type="GO" id="GO:0046933">
    <property type="term" value="F:proton-transporting ATP synthase activity, rotational mechanism"/>
    <property type="evidence" value="ECO:0007669"/>
    <property type="project" value="InterPro"/>
</dbReference>
<evidence type="ECO:0000313" key="11">
    <source>
        <dbReference type="Proteomes" id="UP000834106"/>
    </source>
</evidence>
<feature type="region of interest" description="Disordered" evidence="9">
    <location>
        <begin position="69"/>
        <end position="89"/>
    </location>
</feature>
<accession>A0AAD2EBD3</accession>
<dbReference type="Gene3D" id="1.10.520.20">
    <property type="entry name" value="N-terminal domain of the delta subunit of the F1F0-ATP synthase"/>
    <property type="match status" value="1"/>
</dbReference>
<keyword evidence="5" id="KW-0375">Hydrogen ion transport</keyword>
<dbReference type="AlphaFoldDB" id="A0AAD2EBD3"/>
<keyword evidence="6" id="KW-0406">Ion transport</keyword>
<organism evidence="10 11">
    <name type="scientific">Fraxinus pennsylvanica</name>
    <dbReference type="NCBI Taxonomy" id="56036"/>
    <lineage>
        <taxon>Eukaryota</taxon>
        <taxon>Viridiplantae</taxon>
        <taxon>Streptophyta</taxon>
        <taxon>Embryophyta</taxon>
        <taxon>Tracheophyta</taxon>
        <taxon>Spermatophyta</taxon>
        <taxon>Magnoliopsida</taxon>
        <taxon>eudicotyledons</taxon>
        <taxon>Gunneridae</taxon>
        <taxon>Pentapetalae</taxon>
        <taxon>asterids</taxon>
        <taxon>lamiids</taxon>
        <taxon>Lamiales</taxon>
        <taxon>Oleaceae</taxon>
        <taxon>Oleeae</taxon>
        <taxon>Fraxinus</taxon>
    </lineage>
</organism>
<dbReference type="EMBL" id="OU503053">
    <property type="protein sequence ID" value="CAI9781495.1"/>
    <property type="molecule type" value="Genomic_DNA"/>
</dbReference>
<keyword evidence="11" id="KW-1185">Reference proteome</keyword>
<comment type="subcellular location">
    <subcellularLocation>
        <location evidence="1">Membrane</location>
    </subcellularLocation>
</comment>
<evidence type="ECO:0000256" key="6">
    <source>
        <dbReference type="ARBA" id="ARBA00023065"/>
    </source>
</evidence>
<keyword evidence="7" id="KW-0472">Membrane</keyword>
<dbReference type="GO" id="GO:0016020">
    <property type="term" value="C:membrane"/>
    <property type="evidence" value="ECO:0007669"/>
    <property type="project" value="UniProtKB-SubCell"/>
</dbReference>
<dbReference type="InterPro" id="IPR026015">
    <property type="entry name" value="ATP_synth_OSCP/delta_N_sf"/>
</dbReference>
<evidence type="ECO:0000256" key="3">
    <source>
        <dbReference type="ARBA" id="ARBA00011648"/>
    </source>
</evidence>
<evidence type="ECO:0000256" key="1">
    <source>
        <dbReference type="ARBA" id="ARBA00004370"/>
    </source>
</evidence>
<name>A0AAD2EBD3_9LAMI</name>
<dbReference type="SUPFAM" id="SSF47928">
    <property type="entry name" value="N-terminal domain of the delta subunit of the F1F0-ATP synthase"/>
    <property type="match status" value="1"/>
</dbReference>
<keyword evidence="4" id="KW-0813">Transport</keyword>
<evidence type="ECO:0000256" key="4">
    <source>
        <dbReference type="ARBA" id="ARBA00022448"/>
    </source>
</evidence>
<sequence>MDTLSSSMPSLKISSSLHSTPREFYHFKNPKSSHHHFLPPNPYFCYSTAKPTNSISTKATPLVTYPFLSSSQDSSPKQSPSRTETAHHKAASGYATALLDVAQCNSSLEEVERDVKRLLKWISNERIRAVFRDPCVEEKEKGQVVKEIAQKGRFDRHLVKLVNLLVKKNKVGMVSEVLQEFERIYDELNGTQLVFVPSEMKRMELKHKENLLFGIAKRALKLSGAIKVKVKHCSLDFDGCNVHYL</sequence>
<comment type="subunit">
    <text evidence="3">F-type ATPases have 2 components, CF(1) - the catalytic core - and CF(0) - the membrane proton channel. CF(1) has five subunits: alpha(3), beta(3), gamma(1), delta(1), epsilon(1). CF(0) has three main subunits: a, b and c.</text>
</comment>
<dbReference type="PANTHER" id="PTHR11910">
    <property type="entry name" value="ATP SYNTHASE DELTA CHAIN"/>
    <property type="match status" value="1"/>
</dbReference>
<evidence type="ECO:0000313" key="10">
    <source>
        <dbReference type="EMBL" id="CAI9781495.1"/>
    </source>
</evidence>
<feature type="compositionally biased region" description="Low complexity" evidence="9">
    <location>
        <begin position="69"/>
        <end position="81"/>
    </location>
</feature>
<dbReference type="PRINTS" id="PR00125">
    <property type="entry name" value="ATPASEDELTA"/>
</dbReference>
<evidence type="ECO:0000256" key="7">
    <source>
        <dbReference type="ARBA" id="ARBA00023136"/>
    </source>
</evidence>
<protein>
    <submittedName>
        <fullName evidence="10">Uncharacterized protein</fullName>
    </submittedName>
</protein>
<evidence type="ECO:0000256" key="5">
    <source>
        <dbReference type="ARBA" id="ARBA00022781"/>
    </source>
</evidence>
<proteinExistence type="inferred from homology"/>
<dbReference type="Proteomes" id="UP000834106">
    <property type="component" value="Chromosome 18"/>
</dbReference>
<evidence type="ECO:0000256" key="8">
    <source>
        <dbReference type="ARBA" id="ARBA00023310"/>
    </source>
</evidence>
<evidence type="ECO:0000256" key="2">
    <source>
        <dbReference type="ARBA" id="ARBA00007046"/>
    </source>
</evidence>
<gene>
    <name evidence="10" type="ORF">FPE_LOCUS28925</name>
</gene>